<reference evidence="9 10" key="1">
    <citation type="submission" date="2018-03" db="EMBL/GenBank/DDBJ databases">
        <authorList>
            <person name="Keele B.F."/>
        </authorList>
    </citation>
    <scope>NUCLEOTIDE SEQUENCE [LARGE SCALE GENOMIC DNA]</scope>
    <source>
        <strain evidence="9 10">CECT 8626</strain>
    </source>
</reference>
<dbReference type="SUPFAM" id="SSF54637">
    <property type="entry name" value="Thioesterase/thiol ester dehydrase-isomerase"/>
    <property type="match status" value="1"/>
</dbReference>
<dbReference type="InterPro" id="IPR006683">
    <property type="entry name" value="Thioestr_dom"/>
</dbReference>
<dbReference type="Proteomes" id="UP000244924">
    <property type="component" value="Unassembled WGS sequence"/>
</dbReference>
<organism evidence="9 10">
    <name type="scientific">Albidovulum aquaemixtae</name>
    <dbReference type="NCBI Taxonomy" id="1542388"/>
    <lineage>
        <taxon>Bacteria</taxon>
        <taxon>Pseudomonadati</taxon>
        <taxon>Pseudomonadota</taxon>
        <taxon>Alphaproteobacteria</taxon>
        <taxon>Rhodobacterales</taxon>
        <taxon>Paracoccaceae</taxon>
        <taxon>Albidovulum</taxon>
    </lineage>
</organism>
<evidence type="ECO:0000256" key="2">
    <source>
        <dbReference type="ARBA" id="ARBA00035880"/>
    </source>
</evidence>
<dbReference type="GO" id="GO:0047617">
    <property type="term" value="F:fatty acyl-CoA hydrolase activity"/>
    <property type="evidence" value="ECO:0007669"/>
    <property type="project" value="UniProtKB-EC"/>
</dbReference>
<evidence type="ECO:0000256" key="5">
    <source>
        <dbReference type="ARBA" id="ARBA00038894"/>
    </source>
</evidence>
<accession>A0A2R8BMG6</accession>
<dbReference type="NCBIfam" id="TIGR00369">
    <property type="entry name" value="unchar_dom_1"/>
    <property type="match status" value="1"/>
</dbReference>
<dbReference type="EMBL" id="OMOQ01000003">
    <property type="protein sequence ID" value="SPH24619.1"/>
    <property type="molecule type" value="Genomic_DNA"/>
</dbReference>
<dbReference type="Gene3D" id="3.10.129.10">
    <property type="entry name" value="Hotdog Thioesterase"/>
    <property type="match status" value="1"/>
</dbReference>
<protein>
    <recommendedName>
        <fullName evidence="6">Medium/long-chain acyl-CoA thioesterase YigI</fullName>
        <ecNumber evidence="5">3.1.2.20</ecNumber>
    </recommendedName>
</protein>
<evidence type="ECO:0000256" key="4">
    <source>
        <dbReference type="ARBA" id="ARBA00038381"/>
    </source>
</evidence>
<dbReference type="PANTHER" id="PTHR43240">
    <property type="entry name" value="1,4-DIHYDROXY-2-NAPHTHOYL-COA THIOESTERASE 1"/>
    <property type="match status" value="1"/>
</dbReference>
<keyword evidence="1" id="KW-0378">Hydrolase</keyword>
<comment type="catalytic activity">
    <reaction evidence="2">
        <text>a fatty acyl-CoA + H2O = a fatty acid + CoA + H(+)</text>
        <dbReference type="Rhea" id="RHEA:16781"/>
        <dbReference type="ChEBI" id="CHEBI:15377"/>
        <dbReference type="ChEBI" id="CHEBI:15378"/>
        <dbReference type="ChEBI" id="CHEBI:28868"/>
        <dbReference type="ChEBI" id="CHEBI:57287"/>
        <dbReference type="ChEBI" id="CHEBI:77636"/>
        <dbReference type="EC" id="3.1.2.20"/>
    </reaction>
</comment>
<evidence type="ECO:0000259" key="8">
    <source>
        <dbReference type="Pfam" id="PF03061"/>
    </source>
</evidence>
<dbReference type="EC" id="3.1.2.20" evidence="5"/>
<dbReference type="InterPro" id="IPR003736">
    <property type="entry name" value="PAAI_dom"/>
</dbReference>
<evidence type="ECO:0000256" key="1">
    <source>
        <dbReference type="ARBA" id="ARBA00022801"/>
    </source>
</evidence>
<name>A0A2R8BMG6_9RHOB</name>
<comment type="similarity">
    <text evidence="4">Belongs to the YigI thioesterase family.</text>
</comment>
<sequence length="144" mass="14925">MTDTIDPAREAKVRESFGAQSLMTTFGAEMVAVAPGRCVIAAPVRENARQQHGAGHAGLTFALGDSAAGYAALTLMADGSEVMTAEMKINLMAPALGDCLIATGRVVRAGRRLTVVTAEVEAETDGKRKLVALLQGTMVPVDPA</sequence>
<evidence type="ECO:0000256" key="6">
    <source>
        <dbReference type="ARBA" id="ARBA00040062"/>
    </source>
</evidence>
<keyword evidence="10" id="KW-1185">Reference proteome</keyword>
<comment type="catalytic activity">
    <reaction evidence="3">
        <text>a long-chain fatty acyl-CoA + H2O = a long-chain fatty acid + CoA + H(+)</text>
        <dbReference type="Rhea" id="RHEA:67680"/>
        <dbReference type="ChEBI" id="CHEBI:15377"/>
        <dbReference type="ChEBI" id="CHEBI:15378"/>
        <dbReference type="ChEBI" id="CHEBI:57287"/>
        <dbReference type="ChEBI" id="CHEBI:57560"/>
        <dbReference type="ChEBI" id="CHEBI:83139"/>
    </reaction>
</comment>
<gene>
    <name evidence="9" type="ORF">DEA8626_03670</name>
</gene>
<evidence type="ECO:0000313" key="9">
    <source>
        <dbReference type="EMBL" id="SPH24619.1"/>
    </source>
</evidence>
<dbReference type="Pfam" id="PF03061">
    <property type="entry name" value="4HBT"/>
    <property type="match status" value="1"/>
</dbReference>
<feature type="domain" description="Thioesterase" evidence="8">
    <location>
        <begin position="53"/>
        <end position="127"/>
    </location>
</feature>
<evidence type="ECO:0000313" key="10">
    <source>
        <dbReference type="Proteomes" id="UP000244924"/>
    </source>
</evidence>
<dbReference type="InterPro" id="IPR029069">
    <property type="entry name" value="HotDog_dom_sf"/>
</dbReference>
<dbReference type="PANTHER" id="PTHR43240:SF20">
    <property type="entry name" value="MEDIUM_LONG-CHAIN ACYL-COA THIOESTERASE YIGI"/>
    <property type="match status" value="1"/>
</dbReference>
<proteinExistence type="inferred from homology"/>
<dbReference type="CDD" id="cd03443">
    <property type="entry name" value="PaaI_thioesterase"/>
    <property type="match status" value="1"/>
</dbReference>
<dbReference type="AlphaFoldDB" id="A0A2R8BMG6"/>
<evidence type="ECO:0000256" key="3">
    <source>
        <dbReference type="ARBA" id="ARBA00036002"/>
    </source>
</evidence>
<comment type="catalytic activity">
    <reaction evidence="7">
        <text>a medium-chain fatty acyl-CoA + H2O = a medium-chain fatty acid + CoA + H(+)</text>
        <dbReference type="Rhea" id="RHEA:68184"/>
        <dbReference type="ChEBI" id="CHEBI:15377"/>
        <dbReference type="ChEBI" id="CHEBI:15378"/>
        <dbReference type="ChEBI" id="CHEBI:57287"/>
        <dbReference type="ChEBI" id="CHEBI:59558"/>
        <dbReference type="ChEBI" id="CHEBI:90546"/>
    </reaction>
</comment>
<dbReference type="RefSeq" id="WP_181366512.1">
    <property type="nucleotide sequence ID" value="NZ_OMOQ01000003.1"/>
</dbReference>
<evidence type="ECO:0000256" key="7">
    <source>
        <dbReference type="ARBA" id="ARBA00048062"/>
    </source>
</evidence>